<evidence type="ECO:0000256" key="1">
    <source>
        <dbReference type="SAM" id="MobiDB-lite"/>
    </source>
</evidence>
<organism evidence="2 3">
    <name type="scientific">Oldenlandia corymbosa var. corymbosa</name>
    <dbReference type="NCBI Taxonomy" id="529605"/>
    <lineage>
        <taxon>Eukaryota</taxon>
        <taxon>Viridiplantae</taxon>
        <taxon>Streptophyta</taxon>
        <taxon>Embryophyta</taxon>
        <taxon>Tracheophyta</taxon>
        <taxon>Spermatophyta</taxon>
        <taxon>Magnoliopsida</taxon>
        <taxon>eudicotyledons</taxon>
        <taxon>Gunneridae</taxon>
        <taxon>Pentapetalae</taxon>
        <taxon>asterids</taxon>
        <taxon>lamiids</taxon>
        <taxon>Gentianales</taxon>
        <taxon>Rubiaceae</taxon>
        <taxon>Rubioideae</taxon>
        <taxon>Spermacoceae</taxon>
        <taxon>Hedyotis-Oldenlandia complex</taxon>
        <taxon>Oldenlandia</taxon>
    </lineage>
</organism>
<accession>A0AAV1DH43</accession>
<dbReference type="AlphaFoldDB" id="A0AAV1DH43"/>
<sequence>MRKFITEEEAKEDLIQEMRKVEEAQEVRVQAMTNLKEAEEWAEVTKGVLAREMCRLEEVEKEAQDLARKAVQAEEALARGTLEARAQVRRKSIEAEEARAQVMRKSKEAEEARARARRKSKEAEEAWHSMISSAKA</sequence>
<keyword evidence="3" id="KW-1185">Reference proteome</keyword>
<gene>
    <name evidence="2" type="ORF">OLC1_LOCUS15546</name>
</gene>
<feature type="region of interest" description="Disordered" evidence="1">
    <location>
        <begin position="98"/>
        <end position="136"/>
    </location>
</feature>
<reference evidence="2" key="1">
    <citation type="submission" date="2023-03" db="EMBL/GenBank/DDBJ databases">
        <authorList>
            <person name="Julca I."/>
        </authorList>
    </citation>
    <scope>NUCLEOTIDE SEQUENCE</scope>
</reference>
<evidence type="ECO:0000313" key="2">
    <source>
        <dbReference type="EMBL" id="CAI9107174.1"/>
    </source>
</evidence>
<name>A0AAV1DH43_OLDCO</name>
<evidence type="ECO:0000313" key="3">
    <source>
        <dbReference type="Proteomes" id="UP001161247"/>
    </source>
</evidence>
<proteinExistence type="predicted"/>
<feature type="compositionally biased region" description="Basic and acidic residues" evidence="1">
    <location>
        <begin position="98"/>
        <end position="114"/>
    </location>
</feature>
<dbReference type="EMBL" id="OX459122">
    <property type="protein sequence ID" value="CAI9107174.1"/>
    <property type="molecule type" value="Genomic_DNA"/>
</dbReference>
<protein>
    <submittedName>
        <fullName evidence="2">OLC1v1006472C1</fullName>
    </submittedName>
</protein>
<dbReference type="Proteomes" id="UP001161247">
    <property type="component" value="Chromosome 5"/>
</dbReference>